<dbReference type="Pfam" id="PF22606">
    <property type="entry name" value="Cdc6-ORC-like_ATPase_lid"/>
    <property type="match status" value="1"/>
</dbReference>
<dbReference type="GO" id="GO:0005524">
    <property type="term" value="F:ATP binding"/>
    <property type="evidence" value="ECO:0007669"/>
    <property type="project" value="UniProtKB-KW"/>
</dbReference>
<proteinExistence type="inferred from homology"/>
<keyword evidence="4 11" id="KW-0235">DNA replication</keyword>
<evidence type="ECO:0000313" key="14">
    <source>
        <dbReference type="EMBL" id="KAJ3260251.1"/>
    </source>
</evidence>
<keyword evidence="9 11" id="KW-0238">DNA-binding</keyword>
<comment type="similarity">
    <text evidence="2">Belongs to the CDC6/cdc18 family.</text>
</comment>
<dbReference type="EMBL" id="JADGKB010000012">
    <property type="protein sequence ID" value="KAJ3260251.1"/>
    <property type="molecule type" value="Genomic_DNA"/>
</dbReference>
<keyword evidence="8" id="KW-0460">Magnesium</keyword>
<keyword evidence="15" id="KW-1185">Reference proteome</keyword>
<evidence type="ECO:0000256" key="7">
    <source>
        <dbReference type="ARBA" id="ARBA00022840"/>
    </source>
</evidence>
<feature type="domain" description="BAH" evidence="13">
    <location>
        <begin position="46"/>
        <end position="182"/>
    </location>
</feature>
<dbReference type="GO" id="GO:0016887">
    <property type="term" value="F:ATP hydrolysis activity"/>
    <property type="evidence" value="ECO:0007669"/>
    <property type="project" value="InterPro"/>
</dbReference>
<keyword evidence="5" id="KW-0479">Metal-binding</keyword>
<dbReference type="InterPro" id="IPR003959">
    <property type="entry name" value="ATPase_AAA_core"/>
</dbReference>
<dbReference type="InterPro" id="IPR050311">
    <property type="entry name" value="ORC1/CDC6"/>
</dbReference>
<reference evidence="14" key="1">
    <citation type="submission" date="2020-05" db="EMBL/GenBank/DDBJ databases">
        <title>Phylogenomic resolution of chytrid fungi.</title>
        <authorList>
            <person name="Stajich J.E."/>
            <person name="Amses K."/>
            <person name="Simmons R."/>
            <person name="Seto K."/>
            <person name="Myers J."/>
            <person name="Bonds A."/>
            <person name="Quandt C.A."/>
            <person name="Barry K."/>
            <person name="Liu P."/>
            <person name="Grigoriev I."/>
            <person name="Longcore J.E."/>
            <person name="James T.Y."/>
        </authorList>
    </citation>
    <scope>NUCLEOTIDE SEQUENCE</scope>
    <source>
        <strain evidence="14">PLAUS21</strain>
    </source>
</reference>
<keyword evidence="6 11" id="KW-0547">Nucleotide-binding</keyword>
<dbReference type="PANTHER" id="PTHR10763:SF23">
    <property type="entry name" value="ORIGIN RECOGNITION COMPLEX SUBUNIT 1"/>
    <property type="match status" value="1"/>
</dbReference>
<organism evidence="14 15">
    <name type="scientific">Boothiomyces macroporosus</name>
    <dbReference type="NCBI Taxonomy" id="261099"/>
    <lineage>
        <taxon>Eukaryota</taxon>
        <taxon>Fungi</taxon>
        <taxon>Fungi incertae sedis</taxon>
        <taxon>Chytridiomycota</taxon>
        <taxon>Chytridiomycota incertae sedis</taxon>
        <taxon>Chytridiomycetes</taxon>
        <taxon>Rhizophydiales</taxon>
        <taxon>Terramycetaceae</taxon>
        <taxon>Boothiomyces</taxon>
    </lineage>
</organism>
<dbReference type="Gene3D" id="3.40.50.300">
    <property type="entry name" value="P-loop containing nucleotide triphosphate hydrolases"/>
    <property type="match status" value="1"/>
</dbReference>
<feature type="region of interest" description="Disordered" evidence="12">
    <location>
        <begin position="228"/>
        <end position="276"/>
    </location>
</feature>
<dbReference type="Proteomes" id="UP001210925">
    <property type="component" value="Unassembled WGS sequence"/>
</dbReference>
<dbReference type="PROSITE" id="PS51038">
    <property type="entry name" value="BAH"/>
    <property type="match status" value="1"/>
</dbReference>
<evidence type="ECO:0000256" key="1">
    <source>
        <dbReference type="ARBA" id="ARBA00004123"/>
    </source>
</evidence>
<dbReference type="AlphaFoldDB" id="A0AAD5UNJ8"/>
<dbReference type="GO" id="GO:0046872">
    <property type="term" value="F:metal ion binding"/>
    <property type="evidence" value="ECO:0007669"/>
    <property type="project" value="UniProtKB-KW"/>
</dbReference>
<dbReference type="FunFam" id="3.40.50.300:FF:000199">
    <property type="entry name" value="Origin recognition complex subunit 1"/>
    <property type="match status" value="1"/>
</dbReference>
<feature type="compositionally biased region" description="Acidic residues" evidence="12">
    <location>
        <begin position="235"/>
        <end position="269"/>
    </location>
</feature>
<dbReference type="Gene3D" id="1.10.10.10">
    <property type="entry name" value="Winged helix-like DNA-binding domain superfamily/Winged helix DNA-binding domain"/>
    <property type="match status" value="1"/>
</dbReference>
<comment type="subcellular location">
    <subcellularLocation>
        <location evidence="1 11">Nucleus</location>
    </subcellularLocation>
</comment>
<evidence type="ECO:0000256" key="6">
    <source>
        <dbReference type="ARBA" id="ARBA00022741"/>
    </source>
</evidence>
<dbReference type="InterPro" id="IPR054425">
    <property type="entry name" value="Cdc6_ORC1-like_ATPase_lid"/>
</dbReference>
<comment type="similarity">
    <text evidence="3 11">Belongs to the ORC1 family.</text>
</comment>
<accession>A0AAD5UNJ8</accession>
<dbReference type="PANTHER" id="PTHR10763">
    <property type="entry name" value="CELL DIVISION CONTROL PROTEIN 6-RELATED"/>
    <property type="match status" value="1"/>
</dbReference>
<evidence type="ECO:0000256" key="3">
    <source>
        <dbReference type="ARBA" id="ARBA00008398"/>
    </source>
</evidence>
<evidence type="ECO:0000259" key="13">
    <source>
        <dbReference type="PROSITE" id="PS51038"/>
    </source>
</evidence>
<dbReference type="GO" id="GO:0005664">
    <property type="term" value="C:nuclear origin of replication recognition complex"/>
    <property type="evidence" value="ECO:0007669"/>
    <property type="project" value="TreeGrafter"/>
</dbReference>
<sequence length="699" mass="79656">MSDSEQEEITLLEPLNALPKKVEKRKTRASIGNFITNYKSFSFRDKVYSLGDCLYIENDEAPLEPFLIRLAEIKTVEDGEPIINGVWLRSWYEKEKIGKVKTLLEHLQVQKDEVILTTADDPIIPETIVGRCKVISKQEFEQKFPKGFKADKTGLYDVNGGERYYYCYRKCISLTKKVCEHVEWDNTRMNQALVFNTKIEKPKRPLEPEKQNKKVIHTKMQLVQEIDSEVSASDSEMEQDSDDFIDTNEDQDLDEESEKDIPSEPESEDDLPKKKVTKIKVQKKKLNVKARIIKKKIVPISLHNRRVSKVSNGDGFQQASERLHVAAVPDSLPCRENEFDELYTHVVSAIEDCSGCCIYISGVPGTGKTATVKAVIRSLQESAKNGDINDFDFIEINGMKLTEPKQAYSILWKGLTGNQVSPTHAENLLLTRFKTPSPKRQTCVVLMDELDLLVTKKQTVVYNFFDWPNLAHSRLIVIAVANTMDLPERMLSNKVSSRLGLTRMTFHPYKHTQLIEIVKSRLEGLETFSPKAVEFCARKVGSVSGDARRCLDICRRAVEIYMEAKDGPEVNEKHIDLAIKEMFNSIAINTVQACSQQQRLFLVSCIKEYRKTGQEELQFGNIVEEHHILCQTFNFKPPNTTMLANLCTLLGMSQLLMIEKPKIGDPSQKVKLSVCEQDVFSGIKKSGDDRLIKVIDRMQ</sequence>
<dbReference type="InterPro" id="IPR015163">
    <property type="entry name" value="Cdc6_C"/>
</dbReference>
<dbReference type="InterPro" id="IPR001025">
    <property type="entry name" value="BAH_dom"/>
</dbReference>
<protein>
    <recommendedName>
        <fullName evidence="11">Origin recognition complex subunit 1</fullName>
    </recommendedName>
</protein>
<comment type="function">
    <text evidence="11">Component of the origin recognition complex (ORC) that binds origins of replication. DNA-binding is ATP-dependent, however specific DNA sequences that define origins of replication have not been identified so far. ORC is required to assemble the pre-replication complex necessary to initiate DNA replication.</text>
</comment>
<dbReference type="InterPro" id="IPR036388">
    <property type="entry name" value="WH-like_DNA-bd_sf"/>
</dbReference>
<dbReference type="GO" id="GO:0006270">
    <property type="term" value="P:DNA replication initiation"/>
    <property type="evidence" value="ECO:0007669"/>
    <property type="project" value="TreeGrafter"/>
</dbReference>
<evidence type="ECO:0000256" key="2">
    <source>
        <dbReference type="ARBA" id="ARBA00006184"/>
    </source>
</evidence>
<name>A0AAD5UNJ8_9FUNG</name>
<dbReference type="CDD" id="cd00009">
    <property type="entry name" value="AAA"/>
    <property type="match status" value="1"/>
</dbReference>
<evidence type="ECO:0000256" key="5">
    <source>
        <dbReference type="ARBA" id="ARBA00022723"/>
    </source>
</evidence>
<evidence type="ECO:0000256" key="12">
    <source>
        <dbReference type="SAM" id="MobiDB-lite"/>
    </source>
</evidence>
<dbReference type="GO" id="GO:0033314">
    <property type="term" value="P:mitotic DNA replication checkpoint signaling"/>
    <property type="evidence" value="ECO:0007669"/>
    <property type="project" value="TreeGrafter"/>
</dbReference>
<dbReference type="Pfam" id="PF00004">
    <property type="entry name" value="AAA"/>
    <property type="match status" value="1"/>
</dbReference>
<dbReference type="InterPro" id="IPR003593">
    <property type="entry name" value="AAA+_ATPase"/>
</dbReference>
<dbReference type="SUPFAM" id="SSF46785">
    <property type="entry name" value="Winged helix' DNA-binding domain"/>
    <property type="match status" value="1"/>
</dbReference>
<evidence type="ECO:0000256" key="8">
    <source>
        <dbReference type="ARBA" id="ARBA00022842"/>
    </source>
</evidence>
<dbReference type="Gene3D" id="1.10.8.60">
    <property type="match status" value="1"/>
</dbReference>
<dbReference type="GO" id="GO:0003682">
    <property type="term" value="F:chromatin binding"/>
    <property type="evidence" value="ECO:0007669"/>
    <property type="project" value="InterPro"/>
</dbReference>
<dbReference type="InterPro" id="IPR027417">
    <property type="entry name" value="P-loop_NTPase"/>
</dbReference>
<gene>
    <name evidence="14" type="primary">ORC1</name>
    <name evidence="14" type="ORF">HK103_000886</name>
</gene>
<dbReference type="InterPro" id="IPR043151">
    <property type="entry name" value="BAH_sf"/>
</dbReference>
<dbReference type="Pfam" id="PF01426">
    <property type="entry name" value="BAH"/>
    <property type="match status" value="1"/>
</dbReference>
<evidence type="ECO:0000256" key="11">
    <source>
        <dbReference type="RuleBase" id="RU365058"/>
    </source>
</evidence>
<dbReference type="SUPFAM" id="SSF52540">
    <property type="entry name" value="P-loop containing nucleoside triphosphate hydrolases"/>
    <property type="match status" value="1"/>
</dbReference>
<keyword evidence="10 11" id="KW-0539">Nucleus</keyword>
<comment type="caution">
    <text evidence="14">The sequence shown here is derived from an EMBL/GenBank/DDBJ whole genome shotgun (WGS) entry which is preliminary data.</text>
</comment>
<evidence type="ECO:0000256" key="4">
    <source>
        <dbReference type="ARBA" id="ARBA00022705"/>
    </source>
</evidence>
<evidence type="ECO:0000256" key="10">
    <source>
        <dbReference type="ARBA" id="ARBA00023242"/>
    </source>
</evidence>
<dbReference type="SMART" id="SM00382">
    <property type="entry name" value="AAA"/>
    <property type="match status" value="1"/>
</dbReference>
<dbReference type="Pfam" id="PF09079">
    <property type="entry name" value="WHD_Cdc6"/>
    <property type="match status" value="1"/>
</dbReference>
<evidence type="ECO:0000256" key="9">
    <source>
        <dbReference type="ARBA" id="ARBA00023125"/>
    </source>
</evidence>
<dbReference type="GO" id="GO:0003688">
    <property type="term" value="F:DNA replication origin binding"/>
    <property type="evidence" value="ECO:0007669"/>
    <property type="project" value="UniProtKB-ARBA"/>
</dbReference>
<comment type="subunit">
    <text evidence="11">ORC is composed of six subunits.</text>
</comment>
<dbReference type="InterPro" id="IPR036390">
    <property type="entry name" value="WH_DNA-bd_sf"/>
</dbReference>
<keyword evidence="7 11" id="KW-0067">ATP-binding</keyword>
<dbReference type="Gene3D" id="2.30.30.490">
    <property type="match status" value="1"/>
</dbReference>
<evidence type="ECO:0000313" key="15">
    <source>
        <dbReference type="Proteomes" id="UP001210925"/>
    </source>
</evidence>